<protein>
    <submittedName>
        <fullName evidence="3">Uncharacterized protein</fullName>
    </submittedName>
</protein>
<name>A0A1W2CU48_9MICO</name>
<evidence type="ECO:0000256" key="2">
    <source>
        <dbReference type="SAM" id="Phobius"/>
    </source>
</evidence>
<evidence type="ECO:0000313" key="4">
    <source>
        <dbReference type="Proteomes" id="UP000192634"/>
    </source>
</evidence>
<gene>
    <name evidence="3" type="ORF">SAMN06296429_112126</name>
</gene>
<keyword evidence="2" id="KW-0472">Membrane</keyword>
<organism evidence="3 4">
    <name type="scientific">Janibacter indicus</name>
    <dbReference type="NCBI Taxonomy" id="857417"/>
    <lineage>
        <taxon>Bacteria</taxon>
        <taxon>Bacillati</taxon>
        <taxon>Actinomycetota</taxon>
        <taxon>Actinomycetes</taxon>
        <taxon>Micrococcales</taxon>
        <taxon>Intrasporangiaceae</taxon>
        <taxon>Janibacter</taxon>
    </lineage>
</organism>
<keyword evidence="2" id="KW-1133">Transmembrane helix</keyword>
<sequence length="251" mass="26934">MSRRSRRVVVVALAVAGMVVPVLLAAAQYPTWWVWIAPEQVPMTWFQSVTLVVAGVMSLLAWYVAGIIGRGPRLGHSLLAVGFLALALDERFALHERVRDGILAPRDVRLPGLTWVAPGDFILILVALAGLLVLPLVVRSLGRDRWVRGLFVLGIGLSVVSVGTDSIDPSTWSVQAERVQQSLEECVELWAGLSYLAAVTLRLLGLVDRLAQRSAAEPVVAVGAPRDGAAHEPVDAPIGSPAREVDPEPVS</sequence>
<dbReference type="EMBL" id="FWXN01000012">
    <property type="protein sequence ID" value="SMC88733.1"/>
    <property type="molecule type" value="Genomic_DNA"/>
</dbReference>
<feature type="region of interest" description="Disordered" evidence="1">
    <location>
        <begin position="224"/>
        <end position="251"/>
    </location>
</feature>
<feature type="transmembrane region" description="Helical" evidence="2">
    <location>
        <begin position="150"/>
        <end position="167"/>
    </location>
</feature>
<feature type="transmembrane region" description="Helical" evidence="2">
    <location>
        <begin position="45"/>
        <end position="65"/>
    </location>
</feature>
<dbReference type="AlphaFoldDB" id="A0A1W2CU48"/>
<dbReference type="OrthoDB" id="2679490at2"/>
<keyword evidence="2" id="KW-0812">Transmembrane</keyword>
<accession>A0A1W2CU48</accession>
<dbReference type="Proteomes" id="UP000192634">
    <property type="component" value="Unassembled WGS sequence"/>
</dbReference>
<evidence type="ECO:0000313" key="3">
    <source>
        <dbReference type="EMBL" id="SMC88733.1"/>
    </source>
</evidence>
<feature type="transmembrane region" description="Helical" evidence="2">
    <location>
        <begin position="115"/>
        <end position="138"/>
    </location>
</feature>
<dbReference type="RefSeq" id="WP_143445608.1">
    <property type="nucleotide sequence ID" value="NZ_FWXN01000012.1"/>
</dbReference>
<feature type="transmembrane region" description="Helical" evidence="2">
    <location>
        <begin position="187"/>
        <end position="204"/>
    </location>
</feature>
<evidence type="ECO:0000256" key="1">
    <source>
        <dbReference type="SAM" id="MobiDB-lite"/>
    </source>
</evidence>
<feature type="transmembrane region" description="Helical" evidence="2">
    <location>
        <begin position="77"/>
        <end position="95"/>
    </location>
</feature>
<reference evidence="3 4" key="1">
    <citation type="submission" date="2017-04" db="EMBL/GenBank/DDBJ databases">
        <authorList>
            <person name="Afonso C.L."/>
            <person name="Miller P.J."/>
            <person name="Scott M.A."/>
            <person name="Spackman E."/>
            <person name="Goraichik I."/>
            <person name="Dimitrov K.M."/>
            <person name="Suarez D.L."/>
            <person name="Swayne D.E."/>
        </authorList>
    </citation>
    <scope>NUCLEOTIDE SEQUENCE [LARGE SCALE GENOMIC DNA]</scope>
    <source>
        <strain evidence="3 4">CGMCC 1.12511</strain>
    </source>
</reference>
<proteinExistence type="predicted"/>